<dbReference type="STRING" id="47428.A0A284R6N5"/>
<evidence type="ECO:0000256" key="1">
    <source>
        <dbReference type="SAM" id="MobiDB-lite"/>
    </source>
</evidence>
<dbReference type="Proteomes" id="UP000219338">
    <property type="component" value="Unassembled WGS sequence"/>
</dbReference>
<proteinExistence type="predicted"/>
<feature type="compositionally biased region" description="Basic and acidic residues" evidence="1">
    <location>
        <begin position="100"/>
        <end position="113"/>
    </location>
</feature>
<feature type="domain" description="F-box" evidence="2">
    <location>
        <begin position="10"/>
        <end position="38"/>
    </location>
</feature>
<dbReference type="SUPFAM" id="SSF81383">
    <property type="entry name" value="F-box domain"/>
    <property type="match status" value="1"/>
</dbReference>
<evidence type="ECO:0000313" key="3">
    <source>
        <dbReference type="EMBL" id="SJL04388.1"/>
    </source>
</evidence>
<evidence type="ECO:0000313" key="4">
    <source>
        <dbReference type="Proteomes" id="UP000219338"/>
    </source>
</evidence>
<reference evidence="4" key="1">
    <citation type="journal article" date="2017" name="Nat. Ecol. Evol.">
        <title>Genome expansion and lineage-specific genetic innovations in the forest pathogenic fungi Armillaria.</title>
        <authorList>
            <person name="Sipos G."/>
            <person name="Prasanna A.N."/>
            <person name="Walter M.C."/>
            <person name="O'Connor E."/>
            <person name="Balint B."/>
            <person name="Krizsan K."/>
            <person name="Kiss B."/>
            <person name="Hess J."/>
            <person name="Varga T."/>
            <person name="Slot J."/>
            <person name="Riley R."/>
            <person name="Boka B."/>
            <person name="Rigling D."/>
            <person name="Barry K."/>
            <person name="Lee J."/>
            <person name="Mihaltcheva S."/>
            <person name="LaButti K."/>
            <person name="Lipzen A."/>
            <person name="Waldron R."/>
            <person name="Moloney N.M."/>
            <person name="Sperisen C."/>
            <person name="Kredics L."/>
            <person name="Vagvoelgyi C."/>
            <person name="Patrignani A."/>
            <person name="Fitzpatrick D."/>
            <person name="Nagy I."/>
            <person name="Doyle S."/>
            <person name="Anderson J.B."/>
            <person name="Grigoriev I.V."/>
            <person name="Gueldener U."/>
            <person name="Muensterkoetter M."/>
            <person name="Nagy L.G."/>
        </authorList>
    </citation>
    <scope>NUCLEOTIDE SEQUENCE [LARGE SCALE GENOMIC DNA]</scope>
    <source>
        <strain evidence="4">C18/9</strain>
    </source>
</reference>
<dbReference type="OrthoDB" id="3020545at2759"/>
<dbReference type="OMA" id="TECGGAR"/>
<name>A0A284R6N5_ARMOS</name>
<dbReference type="InterPro" id="IPR001810">
    <property type="entry name" value="F-box_dom"/>
</dbReference>
<accession>A0A284R6N5</accession>
<dbReference type="InterPro" id="IPR036047">
    <property type="entry name" value="F-box-like_dom_sf"/>
</dbReference>
<dbReference type="EMBL" id="FUEG01000005">
    <property type="protein sequence ID" value="SJL04388.1"/>
    <property type="molecule type" value="Genomic_DNA"/>
</dbReference>
<keyword evidence="4" id="KW-1185">Reference proteome</keyword>
<protein>
    <recommendedName>
        <fullName evidence="2">F-box domain-containing protein</fullName>
    </recommendedName>
</protein>
<organism evidence="3 4">
    <name type="scientific">Armillaria ostoyae</name>
    <name type="common">Armillaria root rot fungus</name>
    <dbReference type="NCBI Taxonomy" id="47428"/>
    <lineage>
        <taxon>Eukaryota</taxon>
        <taxon>Fungi</taxon>
        <taxon>Dikarya</taxon>
        <taxon>Basidiomycota</taxon>
        <taxon>Agaricomycotina</taxon>
        <taxon>Agaricomycetes</taxon>
        <taxon>Agaricomycetidae</taxon>
        <taxon>Agaricales</taxon>
        <taxon>Marasmiineae</taxon>
        <taxon>Physalacriaceae</taxon>
        <taxon>Armillaria</taxon>
    </lineage>
</organism>
<sequence>MRNNMESPAILRLPVELQQRILSKLPSKSRLRFVSACKVLSNSFGFSAVHDALNQAKGRTYLNHSNRKVITYPQLLCLAPSRTLVGKHVKHATYEDDPDDLGKGDKKDFHDDDSDHVVAPPGSQTMKQHVSKTWVVEPADLEHALTQPFYICSVKFTEARDDILLYVTFPEYNQGSDEENDIHVSSDGVEPCPEYMDKYIATLEERIPNEDRLHVSGPHSYNKMLETGAVLGGVDHTMLREFFLDNCTECGGARTICPGCGGVSRRWPEAFASCGFDTPCPQCIGYDAAMTGADYTRWENSYESQRAMDEELNIAAVQHTFLSREQWVAKCKTKKKSNKKKDSDNEADVDG</sequence>
<dbReference type="Pfam" id="PF00646">
    <property type="entry name" value="F-box"/>
    <property type="match status" value="1"/>
</dbReference>
<evidence type="ECO:0000259" key="2">
    <source>
        <dbReference type="Pfam" id="PF00646"/>
    </source>
</evidence>
<feature type="region of interest" description="Disordered" evidence="1">
    <location>
        <begin position="93"/>
        <end position="113"/>
    </location>
</feature>
<gene>
    <name evidence="3" type="ORF">ARMOST_07754</name>
</gene>
<dbReference type="AlphaFoldDB" id="A0A284R6N5"/>